<feature type="compositionally biased region" description="Acidic residues" evidence="1">
    <location>
        <begin position="398"/>
        <end position="408"/>
    </location>
</feature>
<evidence type="ECO:0000313" key="3">
    <source>
        <dbReference type="Proteomes" id="UP000310121"/>
    </source>
</evidence>
<evidence type="ECO:0000256" key="1">
    <source>
        <dbReference type="SAM" id="MobiDB-lite"/>
    </source>
</evidence>
<feature type="region of interest" description="Disordered" evidence="1">
    <location>
        <begin position="184"/>
        <end position="240"/>
    </location>
</feature>
<comment type="caution">
    <text evidence="2">The sequence shown here is derived from an EMBL/GenBank/DDBJ whole genome shotgun (WGS) entry which is preliminary data.</text>
</comment>
<dbReference type="Proteomes" id="UP000310121">
    <property type="component" value="Unassembled WGS sequence"/>
</dbReference>
<feature type="region of interest" description="Disordered" evidence="1">
    <location>
        <begin position="398"/>
        <end position="492"/>
    </location>
</feature>
<feature type="compositionally biased region" description="Acidic residues" evidence="1">
    <location>
        <begin position="476"/>
        <end position="486"/>
    </location>
</feature>
<organism evidence="2 3">
    <name type="scientific">Aureobasidium pullulans</name>
    <name type="common">Black yeast</name>
    <name type="synonym">Pullularia pullulans</name>
    <dbReference type="NCBI Taxonomy" id="5580"/>
    <lineage>
        <taxon>Eukaryota</taxon>
        <taxon>Fungi</taxon>
        <taxon>Dikarya</taxon>
        <taxon>Ascomycota</taxon>
        <taxon>Pezizomycotina</taxon>
        <taxon>Dothideomycetes</taxon>
        <taxon>Dothideomycetidae</taxon>
        <taxon>Dothideales</taxon>
        <taxon>Saccotheciaceae</taxon>
        <taxon>Aureobasidium</taxon>
    </lineage>
</organism>
<evidence type="ECO:0000313" key="2">
    <source>
        <dbReference type="EMBL" id="THZ37399.1"/>
    </source>
</evidence>
<gene>
    <name evidence="2" type="ORF">D6C90_06716</name>
</gene>
<sequence length="492" mass="56138">MCRLETSSLRHIPITSWDKLHLLHSPSLPKPRSIMARAAIPFAVTNVTTWTYEALKVYVGQNRSKKPKCYFLSFFGWSYEEYVQAREYTITELETQPFGNTAGFPTAGPKARLRHVIQKKLVREHPDLFVERHGSDPPTWFVPEFISAEPISDQPYNSKNVTQQFIAAMNLHRKAQKRNDFQHNHENDEDEDEDRNDQPQTKRQRTTMTERATPFPVISSMSMPPSPSATTTGSQASEMGQPFERSKVLNRNRMGVGQAITSLSQINPSCLILYITRVMIVDQQLLVNRQRFGIVENLFDQNRLDEARLDELLFGYPLDDSPLFLWFFHGSTNDKPRAIRNRPNAEAAIILLKARAVRAGAEAIQLFDALDSHTAGLLPAHEVNRTTDFAEHDSFELEIDDGDDDKDEGSEKASRVDSAYGSRDGGSFEGEKSRLDDEAIAQKPDLDPVIKRERVEQEHEPEPDQKQKPKQKVDSDSDSESDEDEDISRFYR</sequence>
<protein>
    <submittedName>
        <fullName evidence="2">Uncharacterized protein</fullName>
    </submittedName>
</protein>
<name>A0A4S9UG29_AURPU</name>
<dbReference type="AlphaFoldDB" id="A0A4S9UG29"/>
<accession>A0A4S9UG29</accession>
<proteinExistence type="predicted"/>
<feature type="compositionally biased region" description="Low complexity" evidence="1">
    <location>
        <begin position="219"/>
        <end position="237"/>
    </location>
</feature>
<dbReference type="EMBL" id="QZBN01000731">
    <property type="protein sequence ID" value="THZ37399.1"/>
    <property type="molecule type" value="Genomic_DNA"/>
</dbReference>
<feature type="compositionally biased region" description="Basic and acidic residues" evidence="1">
    <location>
        <begin position="444"/>
        <end position="475"/>
    </location>
</feature>
<reference evidence="2 3" key="1">
    <citation type="submission" date="2018-10" db="EMBL/GenBank/DDBJ databases">
        <title>Fifty Aureobasidium pullulans genomes reveal a recombining polyextremotolerant generalist.</title>
        <authorList>
            <person name="Gostincar C."/>
            <person name="Turk M."/>
            <person name="Zajc J."/>
            <person name="Gunde-Cimerman N."/>
        </authorList>
    </citation>
    <scope>NUCLEOTIDE SEQUENCE [LARGE SCALE GENOMIC DNA]</scope>
    <source>
        <strain evidence="2 3">EXF-3844</strain>
    </source>
</reference>